<evidence type="ECO:0000256" key="2">
    <source>
        <dbReference type="ARBA" id="ARBA00022801"/>
    </source>
</evidence>
<protein>
    <submittedName>
        <fullName evidence="4">Alpha/beta-hydrolase</fullName>
    </submittedName>
</protein>
<dbReference type="PANTHER" id="PTHR43248">
    <property type="entry name" value="2-SUCCINYL-6-HYDROXY-2,4-CYCLOHEXADIENE-1-CARBOXYLATE SYNTHASE"/>
    <property type="match status" value="1"/>
</dbReference>
<dbReference type="PANTHER" id="PTHR43248:SF2">
    <property type="entry name" value="PROLYL AMINOPEPTIDASE"/>
    <property type="match status" value="1"/>
</dbReference>
<keyword evidence="5" id="KW-1185">Reference proteome</keyword>
<dbReference type="InterPro" id="IPR000073">
    <property type="entry name" value="AB_hydrolase_1"/>
</dbReference>
<dbReference type="Proteomes" id="UP000276215">
    <property type="component" value="Unassembled WGS sequence"/>
</dbReference>
<dbReference type="SUPFAM" id="SSF53474">
    <property type="entry name" value="alpha/beta-Hydrolases"/>
    <property type="match status" value="1"/>
</dbReference>
<dbReference type="InterPro" id="IPR051601">
    <property type="entry name" value="Serine_prot/Carboxylest_S33"/>
</dbReference>
<sequence length="461" mass="52123">MQKIPPATLLESEEYSITGGIKIIDRWFRTTLDYSNPAAGEIAIFARNAQPNKKGNGDCGAGLPYILYLQGGPGFECGPPENHPLTNFLFDKGYQVLYLDQRGTGMSTPISARMLEDNGGRKRSVEEQAKFVKLFRADNIVRDCEAVRLALLGRKEKEEDRKWGVVGQSFGGFCAVTYLSIHSEGLREVFTTGGMPPLVNNPDEVYKPLWQKVKQRNQVYYQKYPLDVERVRDILIHLSKEDVRVPNGGRLTSRRFLGLGLAFGGHGGIDSVHHIVQRAHTDLNVLGHLSYKVLQSIEGNQSFDGNILYALVHEPIYCQHHSANWSALRTKPDDKEFYWKQSLDCDNKDQPIYFTGEMIFPWAFEDYGELTKLKGVAEVLAKDAEWPSLYNEDVLAENEVPVYAATYMEDMYVDYTHARRTAGKIRGAKEFVSNTLMHNAVRAKTEAVMGELWRLRSGEVD</sequence>
<dbReference type="GO" id="GO:0006508">
    <property type="term" value="P:proteolysis"/>
    <property type="evidence" value="ECO:0007669"/>
    <property type="project" value="InterPro"/>
</dbReference>
<dbReference type="AlphaFoldDB" id="A0A3N4JDP5"/>
<dbReference type="InterPro" id="IPR029058">
    <property type="entry name" value="AB_hydrolase_fold"/>
</dbReference>
<dbReference type="Gene3D" id="3.40.50.1820">
    <property type="entry name" value="alpha/beta hydrolase"/>
    <property type="match status" value="1"/>
</dbReference>
<gene>
    <name evidence="4" type="ORF">L873DRAFT_1698355</name>
</gene>
<evidence type="ECO:0000259" key="3">
    <source>
        <dbReference type="Pfam" id="PF00561"/>
    </source>
</evidence>
<keyword evidence="2 4" id="KW-0378">Hydrolase</keyword>
<proteinExistence type="inferred from homology"/>
<dbReference type="Pfam" id="PF00561">
    <property type="entry name" value="Abhydrolase_1"/>
    <property type="match status" value="1"/>
</dbReference>
<evidence type="ECO:0000313" key="5">
    <source>
        <dbReference type="Proteomes" id="UP000276215"/>
    </source>
</evidence>
<evidence type="ECO:0000256" key="1">
    <source>
        <dbReference type="ARBA" id="ARBA00010088"/>
    </source>
</evidence>
<dbReference type="PRINTS" id="PR00793">
    <property type="entry name" value="PROAMNOPTASE"/>
</dbReference>
<dbReference type="GO" id="GO:0008233">
    <property type="term" value="F:peptidase activity"/>
    <property type="evidence" value="ECO:0007669"/>
    <property type="project" value="InterPro"/>
</dbReference>
<dbReference type="InterPro" id="IPR002410">
    <property type="entry name" value="Peptidase_S33"/>
</dbReference>
<evidence type="ECO:0000313" key="4">
    <source>
        <dbReference type="EMBL" id="RPA95397.1"/>
    </source>
</evidence>
<accession>A0A3N4JDP5</accession>
<name>A0A3N4JDP5_9PEZI</name>
<reference evidence="4 5" key="1">
    <citation type="journal article" date="2018" name="Nat. Ecol. Evol.">
        <title>Pezizomycetes genomes reveal the molecular basis of ectomycorrhizal truffle lifestyle.</title>
        <authorList>
            <person name="Murat C."/>
            <person name="Payen T."/>
            <person name="Noel B."/>
            <person name="Kuo A."/>
            <person name="Morin E."/>
            <person name="Chen J."/>
            <person name="Kohler A."/>
            <person name="Krizsan K."/>
            <person name="Balestrini R."/>
            <person name="Da Silva C."/>
            <person name="Montanini B."/>
            <person name="Hainaut M."/>
            <person name="Levati E."/>
            <person name="Barry K.W."/>
            <person name="Belfiori B."/>
            <person name="Cichocki N."/>
            <person name="Clum A."/>
            <person name="Dockter R.B."/>
            <person name="Fauchery L."/>
            <person name="Guy J."/>
            <person name="Iotti M."/>
            <person name="Le Tacon F."/>
            <person name="Lindquist E.A."/>
            <person name="Lipzen A."/>
            <person name="Malagnac F."/>
            <person name="Mello A."/>
            <person name="Molinier V."/>
            <person name="Miyauchi S."/>
            <person name="Poulain J."/>
            <person name="Riccioni C."/>
            <person name="Rubini A."/>
            <person name="Sitrit Y."/>
            <person name="Splivallo R."/>
            <person name="Traeger S."/>
            <person name="Wang M."/>
            <person name="Zifcakova L."/>
            <person name="Wipf D."/>
            <person name="Zambonelli A."/>
            <person name="Paolocci F."/>
            <person name="Nowrousian M."/>
            <person name="Ottonello S."/>
            <person name="Baldrian P."/>
            <person name="Spatafora J.W."/>
            <person name="Henrissat B."/>
            <person name="Nagy L.G."/>
            <person name="Aury J.M."/>
            <person name="Wincker P."/>
            <person name="Grigoriev I.V."/>
            <person name="Bonfante P."/>
            <person name="Martin F.M."/>
        </authorList>
    </citation>
    <scope>NUCLEOTIDE SEQUENCE [LARGE SCALE GENOMIC DNA]</scope>
    <source>
        <strain evidence="4 5">120613-1</strain>
    </source>
</reference>
<dbReference type="EMBL" id="ML120426">
    <property type="protein sequence ID" value="RPA95397.1"/>
    <property type="molecule type" value="Genomic_DNA"/>
</dbReference>
<dbReference type="STRING" id="1336337.A0A3N4JDP5"/>
<organism evidence="4 5">
    <name type="scientific">Choiromyces venosus 120613-1</name>
    <dbReference type="NCBI Taxonomy" id="1336337"/>
    <lineage>
        <taxon>Eukaryota</taxon>
        <taxon>Fungi</taxon>
        <taxon>Dikarya</taxon>
        <taxon>Ascomycota</taxon>
        <taxon>Pezizomycotina</taxon>
        <taxon>Pezizomycetes</taxon>
        <taxon>Pezizales</taxon>
        <taxon>Tuberaceae</taxon>
        <taxon>Choiromyces</taxon>
    </lineage>
</organism>
<dbReference type="OrthoDB" id="1898734at2759"/>
<comment type="similarity">
    <text evidence="1">Belongs to the peptidase S33 family.</text>
</comment>
<feature type="domain" description="AB hydrolase-1" evidence="3">
    <location>
        <begin position="66"/>
        <end position="232"/>
    </location>
</feature>